<name>A6HNY6_RAT</name>
<accession>A6HNY6</accession>
<organism evidence="1 2">
    <name type="scientific">Rattus norvegicus</name>
    <name type="common">Rat</name>
    <dbReference type="NCBI Taxonomy" id="10116"/>
    <lineage>
        <taxon>Eukaryota</taxon>
        <taxon>Metazoa</taxon>
        <taxon>Chordata</taxon>
        <taxon>Craniata</taxon>
        <taxon>Vertebrata</taxon>
        <taxon>Euteleostomi</taxon>
        <taxon>Mammalia</taxon>
        <taxon>Eutheria</taxon>
        <taxon>Euarchontoglires</taxon>
        <taxon>Glires</taxon>
        <taxon>Rodentia</taxon>
        <taxon>Myomorpha</taxon>
        <taxon>Muroidea</taxon>
        <taxon>Muridae</taxon>
        <taxon>Murinae</taxon>
        <taxon>Rattus</taxon>
    </lineage>
</organism>
<evidence type="ECO:0000313" key="2">
    <source>
        <dbReference type="Proteomes" id="UP000234681"/>
    </source>
</evidence>
<dbReference type="Proteomes" id="UP000234681">
    <property type="component" value="Chromosome 3"/>
</dbReference>
<dbReference type="AlphaFoldDB" id="A6HNY6"/>
<proteinExistence type="predicted"/>
<dbReference type="EMBL" id="CH473949">
    <property type="protein sequence ID" value="EDL79737.1"/>
    <property type="molecule type" value="Genomic_DNA"/>
</dbReference>
<reference evidence="2" key="1">
    <citation type="submission" date="2005-09" db="EMBL/GenBank/DDBJ databases">
        <authorList>
            <person name="Mural R.J."/>
            <person name="Li P.W."/>
            <person name="Adams M.D."/>
            <person name="Amanatides P.G."/>
            <person name="Baden-Tillson H."/>
            <person name="Barnstead M."/>
            <person name="Chin S.H."/>
            <person name="Dew I."/>
            <person name="Evans C.A."/>
            <person name="Ferriera S."/>
            <person name="Flanigan M."/>
            <person name="Fosler C."/>
            <person name="Glodek A."/>
            <person name="Gu Z."/>
            <person name="Holt R.A."/>
            <person name="Jennings D."/>
            <person name="Kraft C.L."/>
            <person name="Lu F."/>
            <person name="Nguyen T."/>
            <person name="Nusskern D.R."/>
            <person name="Pfannkoch C.M."/>
            <person name="Sitter C."/>
            <person name="Sutton G.G."/>
            <person name="Venter J.C."/>
            <person name="Wang Z."/>
            <person name="Woodage T."/>
            <person name="Zheng X.H."/>
            <person name="Zhong F."/>
        </authorList>
    </citation>
    <scope>NUCLEOTIDE SEQUENCE [LARGE SCALE GENOMIC DNA]</scope>
    <source>
        <strain>BN</strain>
        <strain evidence="2">Sprague-Dawley</strain>
    </source>
</reference>
<protein>
    <submittedName>
        <fullName evidence="1">RCG62955</fullName>
    </submittedName>
</protein>
<sequence length="71" mass="8170">MGNLRRERYVFNSLKGNLERNVLLLFWGALYSRANTTSLSGSVPDQNSLAPRNYYCGLFLSFHLFTCLFTD</sequence>
<evidence type="ECO:0000313" key="1">
    <source>
        <dbReference type="EMBL" id="EDL79737.1"/>
    </source>
</evidence>
<gene>
    <name evidence="1" type="ORF">rCG_62955</name>
</gene>